<dbReference type="NCBIfam" id="TIGR01352">
    <property type="entry name" value="tonB_Cterm"/>
    <property type="match status" value="1"/>
</dbReference>
<dbReference type="GO" id="GO:0031992">
    <property type="term" value="F:energy transducer activity"/>
    <property type="evidence" value="ECO:0007669"/>
    <property type="project" value="TreeGrafter"/>
</dbReference>
<evidence type="ECO:0000256" key="1">
    <source>
        <dbReference type="ARBA" id="ARBA00004383"/>
    </source>
</evidence>
<dbReference type="GO" id="GO:0015031">
    <property type="term" value="P:protein transport"/>
    <property type="evidence" value="ECO:0007669"/>
    <property type="project" value="UniProtKB-KW"/>
</dbReference>
<keyword evidence="4" id="KW-1003">Cell membrane</keyword>
<sequence>MKILKQNYFSIFFIISVLLHGTLFYFFNLKSNEVVNEKELIVNILKIPNQVTDIETIDLKKEVKPEVIKKIKQDQKKFQQQIIQETKESTIISAPESKPEEEVEEKTLKPINLDPSFIQSQLSDIVDKKKIDKRTKVISSKTKERDFQSYYQVWKNKVEKIGALNYPAAARNGISESLVMTVILNDQGEVLDIKINKSSGVPQLDDAAKKIVNLGSPYAPFPPSIKEQVDTLQIRRIWRFTNNLME</sequence>
<evidence type="ECO:0000256" key="2">
    <source>
        <dbReference type="ARBA" id="ARBA00006555"/>
    </source>
</evidence>
<keyword evidence="13" id="KW-1185">Reference proteome</keyword>
<comment type="similarity">
    <text evidence="2">Belongs to the TonB family.</text>
</comment>
<dbReference type="InterPro" id="IPR006260">
    <property type="entry name" value="TonB/TolA_C"/>
</dbReference>
<keyword evidence="6 10" id="KW-0812">Transmembrane</keyword>
<dbReference type="eggNOG" id="COG0810">
    <property type="taxonomic scope" value="Bacteria"/>
</dbReference>
<dbReference type="AlphaFoldDB" id="B6BW10"/>
<evidence type="ECO:0000256" key="5">
    <source>
        <dbReference type="ARBA" id="ARBA00022519"/>
    </source>
</evidence>
<evidence type="ECO:0000259" key="11">
    <source>
        <dbReference type="Pfam" id="PF03544"/>
    </source>
</evidence>
<dbReference type="Pfam" id="PF03544">
    <property type="entry name" value="TonB_C"/>
    <property type="match status" value="1"/>
</dbReference>
<evidence type="ECO:0000313" key="13">
    <source>
        <dbReference type="Proteomes" id="UP000004188"/>
    </source>
</evidence>
<feature type="transmembrane region" description="Helical" evidence="10">
    <location>
        <begin position="7"/>
        <end position="27"/>
    </location>
</feature>
<dbReference type="InterPro" id="IPR037682">
    <property type="entry name" value="TonB_C"/>
</dbReference>
<dbReference type="PANTHER" id="PTHR33446">
    <property type="entry name" value="PROTEIN TONB-RELATED"/>
    <property type="match status" value="1"/>
</dbReference>
<keyword evidence="5" id="KW-0997">Cell inner membrane</keyword>
<proteinExistence type="inferred from homology"/>
<accession>B6BW10</accession>
<reference evidence="13" key="1">
    <citation type="journal article" date="2012" name="Stand. Genomic Sci.">
        <title>Genome sequence of strain HIMB624, a cultured representative from the OM43 clade of marine Betaproteobacteria.</title>
        <authorList>
            <person name="Huggett M.J."/>
            <person name="Hayakawa D.H."/>
            <person name="Rappe M.S."/>
        </authorList>
    </citation>
    <scope>NUCLEOTIDE SEQUENCE [LARGE SCALE GENOMIC DNA]</scope>
    <source>
        <strain evidence="13">KB13</strain>
    </source>
</reference>
<gene>
    <name evidence="12" type="ORF">KB13_1144</name>
</gene>
<evidence type="ECO:0000256" key="9">
    <source>
        <dbReference type="ARBA" id="ARBA00023136"/>
    </source>
</evidence>
<evidence type="ECO:0000256" key="8">
    <source>
        <dbReference type="ARBA" id="ARBA00022989"/>
    </source>
</evidence>
<protein>
    <submittedName>
        <fullName evidence="12">TonB family C-terminal domain protein</fullName>
    </submittedName>
</protein>
<keyword evidence="3" id="KW-0813">Transport</keyword>
<dbReference type="GO" id="GO:0055085">
    <property type="term" value="P:transmembrane transport"/>
    <property type="evidence" value="ECO:0007669"/>
    <property type="project" value="InterPro"/>
</dbReference>
<name>B6BW10_9PROT</name>
<keyword evidence="9 10" id="KW-0472">Membrane</keyword>
<evidence type="ECO:0000256" key="4">
    <source>
        <dbReference type="ARBA" id="ARBA00022475"/>
    </source>
</evidence>
<dbReference type="HOGENOM" id="CLU_1127362_0_0_4"/>
<comment type="subcellular location">
    <subcellularLocation>
        <location evidence="1">Cell inner membrane</location>
        <topology evidence="1">Single-pass membrane protein</topology>
        <orientation evidence="1">Periplasmic side</orientation>
    </subcellularLocation>
</comment>
<dbReference type="GO" id="GO:0098797">
    <property type="term" value="C:plasma membrane protein complex"/>
    <property type="evidence" value="ECO:0007669"/>
    <property type="project" value="TreeGrafter"/>
</dbReference>
<dbReference type="SUPFAM" id="SSF74653">
    <property type="entry name" value="TolA/TonB C-terminal domain"/>
    <property type="match status" value="1"/>
</dbReference>
<evidence type="ECO:0000313" key="12">
    <source>
        <dbReference type="EMBL" id="EDZ65012.1"/>
    </source>
</evidence>
<dbReference type="Gene3D" id="3.30.1150.10">
    <property type="match status" value="1"/>
</dbReference>
<keyword evidence="8 10" id="KW-1133">Transmembrane helix</keyword>
<dbReference type="InterPro" id="IPR051045">
    <property type="entry name" value="TonB-dependent_transducer"/>
</dbReference>
<evidence type="ECO:0000256" key="10">
    <source>
        <dbReference type="SAM" id="Phobius"/>
    </source>
</evidence>
<evidence type="ECO:0000256" key="3">
    <source>
        <dbReference type="ARBA" id="ARBA00022448"/>
    </source>
</evidence>
<evidence type="ECO:0000256" key="6">
    <source>
        <dbReference type="ARBA" id="ARBA00022692"/>
    </source>
</evidence>
<dbReference type="EMBL" id="DS995299">
    <property type="protein sequence ID" value="EDZ65012.1"/>
    <property type="molecule type" value="Genomic_DNA"/>
</dbReference>
<feature type="domain" description="TonB C-terminal" evidence="11">
    <location>
        <begin position="164"/>
        <end position="231"/>
    </location>
</feature>
<keyword evidence="7" id="KW-0653">Protein transport</keyword>
<dbReference type="STRING" id="314607.KB13_1144"/>
<dbReference type="Proteomes" id="UP000004188">
    <property type="component" value="Unassembled WGS sequence"/>
</dbReference>
<evidence type="ECO:0000256" key="7">
    <source>
        <dbReference type="ARBA" id="ARBA00022927"/>
    </source>
</evidence>
<organism evidence="12 13">
    <name type="scientific">beta proteobacterium KB13</name>
    <dbReference type="NCBI Taxonomy" id="314607"/>
    <lineage>
        <taxon>Bacteria</taxon>
        <taxon>Pseudomonadati</taxon>
        <taxon>Pseudomonadota</taxon>
        <taxon>Betaproteobacteria</taxon>
        <taxon>Nitrosomonadales</taxon>
        <taxon>OM43 clade</taxon>
    </lineage>
</organism>
<dbReference type="PANTHER" id="PTHR33446:SF2">
    <property type="entry name" value="PROTEIN TONB"/>
    <property type="match status" value="1"/>
</dbReference>